<dbReference type="Gene3D" id="1.10.340.70">
    <property type="match status" value="1"/>
</dbReference>
<evidence type="ECO:0000313" key="2">
    <source>
        <dbReference type="EMBL" id="GFN94749.1"/>
    </source>
</evidence>
<evidence type="ECO:0000313" key="3">
    <source>
        <dbReference type="Proteomes" id="UP000735302"/>
    </source>
</evidence>
<protein>
    <submittedName>
        <fullName evidence="2">Zinc finger protein</fullName>
    </submittedName>
</protein>
<sequence>MSMAHNSIAGAHLEFKRTKDMAFSNFYRSGVDDDVTRYCQSCDLCQRTVKKGKTIQGPMHILEEFWTKEIQEPNVKLSYDYVFKLRPRLDDTMRLTVRSYKKAQTKQKHYQDLTARKQALHGRQGVILPPT</sequence>
<feature type="domain" description="Integrase zinc-binding" evidence="1">
    <location>
        <begin position="2"/>
        <end position="48"/>
    </location>
</feature>
<gene>
    <name evidence="2" type="ORF">PoB_002125500</name>
</gene>
<dbReference type="EMBL" id="BLXT01002468">
    <property type="protein sequence ID" value="GFN94749.1"/>
    <property type="molecule type" value="Genomic_DNA"/>
</dbReference>
<evidence type="ECO:0000259" key="1">
    <source>
        <dbReference type="Pfam" id="PF17921"/>
    </source>
</evidence>
<name>A0AAV3ZJK3_9GAST</name>
<proteinExistence type="predicted"/>
<dbReference type="AlphaFoldDB" id="A0AAV3ZJK3"/>
<dbReference type="Proteomes" id="UP000735302">
    <property type="component" value="Unassembled WGS sequence"/>
</dbReference>
<comment type="caution">
    <text evidence="2">The sequence shown here is derived from an EMBL/GenBank/DDBJ whole genome shotgun (WGS) entry which is preliminary data.</text>
</comment>
<dbReference type="InterPro" id="IPR041588">
    <property type="entry name" value="Integrase_H2C2"/>
</dbReference>
<accession>A0AAV3ZJK3</accession>
<reference evidence="2 3" key="1">
    <citation type="journal article" date="2021" name="Elife">
        <title>Chloroplast acquisition without the gene transfer in kleptoplastic sea slugs, Plakobranchus ocellatus.</title>
        <authorList>
            <person name="Maeda T."/>
            <person name="Takahashi S."/>
            <person name="Yoshida T."/>
            <person name="Shimamura S."/>
            <person name="Takaki Y."/>
            <person name="Nagai Y."/>
            <person name="Toyoda A."/>
            <person name="Suzuki Y."/>
            <person name="Arimoto A."/>
            <person name="Ishii H."/>
            <person name="Satoh N."/>
            <person name="Nishiyama T."/>
            <person name="Hasebe M."/>
            <person name="Maruyama T."/>
            <person name="Minagawa J."/>
            <person name="Obokata J."/>
            <person name="Shigenobu S."/>
        </authorList>
    </citation>
    <scope>NUCLEOTIDE SEQUENCE [LARGE SCALE GENOMIC DNA]</scope>
</reference>
<keyword evidence="3" id="KW-1185">Reference proteome</keyword>
<dbReference type="Pfam" id="PF17921">
    <property type="entry name" value="Integrase_H2C2"/>
    <property type="match status" value="1"/>
</dbReference>
<organism evidence="2 3">
    <name type="scientific">Plakobranchus ocellatus</name>
    <dbReference type="NCBI Taxonomy" id="259542"/>
    <lineage>
        <taxon>Eukaryota</taxon>
        <taxon>Metazoa</taxon>
        <taxon>Spiralia</taxon>
        <taxon>Lophotrochozoa</taxon>
        <taxon>Mollusca</taxon>
        <taxon>Gastropoda</taxon>
        <taxon>Heterobranchia</taxon>
        <taxon>Euthyneura</taxon>
        <taxon>Panpulmonata</taxon>
        <taxon>Sacoglossa</taxon>
        <taxon>Placobranchoidea</taxon>
        <taxon>Plakobranchidae</taxon>
        <taxon>Plakobranchus</taxon>
    </lineage>
</organism>